<dbReference type="RefSeq" id="WP_011850234.1">
    <property type="nucleotide sequence ID" value="NC_009073.1"/>
</dbReference>
<dbReference type="eggNOG" id="arCOG02248">
    <property type="taxonomic scope" value="Archaea"/>
</dbReference>
<dbReference type="InterPro" id="IPR002751">
    <property type="entry name" value="CbiM/NikMN"/>
</dbReference>
<dbReference type="GO" id="GO:0005886">
    <property type="term" value="C:plasma membrane"/>
    <property type="evidence" value="ECO:0007669"/>
    <property type="project" value="UniProtKB-SubCell"/>
</dbReference>
<feature type="transmembrane region" description="Helical" evidence="7">
    <location>
        <begin position="134"/>
        <end position="158"/>
    </location>
</feature>
<feature type="transmembrane region" description="Helical" evidence="7">
    <location>
        <begin position="38"/>
        <end position="56"/>
    </location>
</feature>
<dbReference type="HOGENOM" id="CLU_052508_2_1_2"/>
<reference evidence="8" key="1">
    <citation type="submission" date="2007-02" db="EMBL/GenBank/DDBJ databases">
        <title>Complete sequence of Pyrobaculum calidifontis JCM 11548.</title>
        <authorList>
            <consortium name="US DOE Joint Genome Institute"/>
            <person name="Copeland A."/>
            <person name="Lucas S."/>
            <person name="Lapidus A."/>
            <person name="Barry K."/>
            <person name="Glavina del Rio T."/>
            <person name="Dalin E."/>
            <person name="Tice H."/>
            <person name="Pitluck S."/>
            <person name="Chain P."/>
            <person name="Malfatti S."/>
            <person name="Shin M."/>
            <person name="Vergez L."/>
            <person name="Schmutz J."/>
            <person name="Larimer F."/>
            <person name="Land M."/>
            <person name="Hauser L."/>
            <person name="Kyrpides N."/>
            <person name="Mikhailova N."/>
            <person name="Cozen A.E."/>
            <person name="Fitz-Gibbon S.T."/>
            <person name="House C.H."/>
            <person name="Saltikov C."/>
            <person name="Lowe T.M."/>
            <person name="Richardson P."/>
        </authorList>
    </citation>
    <scope>NUCLEOTIDE SEQUENCE [LARGE SCALE GENOMIC DNA]</scope>
    <source>
        <strain evidence="8">JCM 11548</strain>
    </source>
</reference>
<keyword evidence="2" id="KW-0813">Transport</keyword>
<protein>
    <submittedName>
        <fullName evidence="8">Cobalamin (Vitamin B12) biosynthesis CbiM protein</fullName>
    </submittedName>
</protein>
<keyword evidence="3" id="KW-1003">Cell membrane</keyword>
<dbReference type="AlphaFoldDB" id="A3MWF9"/>
<dbReference type="PANTHER" id="PTHR34229">
    <property type="entry name" value="METAL TRANSPORT PROTEIN HI_1621-RELATED"/>
    <property type="match status" value="1"/>
</dbReference>
<dbReference type="Gene3D" id="1.10.1760.20">
    <property type="match status" value="1"/>
</dbReference>
<dbReference type="Proteomes" id="UP000001431">
    <property type="component" value="Chromosome"/>
</dbReference>
<evidence type="ECO:0000256" key="3">
    <source>
        <dbReference type="ARBA" id="ARBA00022475"/>
    </source>
</evidence>
<name>A3MWF9_PYRCJ</name>
<sequence length="202" mass="21753">MHIPDGWLDPYLAGATWLIAAAYLVFMVRKIPRERWQVIAPVAGAIFVAQMLNWPIPGGTSLHFVGGAFAAIYLGNAWEGSAVISLVLAVQTLLFHDGGITAYGANFINMGIVAPWVGLLIYRALQNRPRIASFFAGWMSLFLAGCAAGIEIGVMPTVGYPLSVTLPAMAVPHFLLGIVEGVLTSAVLTTMERLHVYAFPRL</sequence>
<dbReference type="STRING" id="410359.Pcal_1558"/>
<keyword evidence="5 7" id="KW-1133">Transmembrane helix</keyword>
<evidence type="ECO:0000256" key="4">
    <source>
        <dbReference type="ARBA" id="ARBA00022692"/>
    </source>
</evidence>
<dbReference type="Pfam" id="PF01891">
    <property type="entry name" value="CbiM"/>
    <property type="match status" value="1"/>
</dbReference>
<evidence type="ECO:0000256" key="5">
    <source>
        <dbReference type="ARBA" id="ARBA00022989"/>
    </source>
</evidence>
<keyword evidence="6 7" id="KW-0472">Membrane</keyword>
<evidence type="ECO:0000256" key="7">
    <source>
        <dbReference type="SAM" id="Phobius"/>
    </source>
</evidence>
<accession>A3MWF9</accession>
<dbReference type="GeneID" id="4909954"/>
<dbReference type="GO" id="GO:0000041">
    <property type="term" value="P:transition metal ion transport"/>
    <property type="evidence" value="ECO:0007669"/>
    <property type="project" value="InterPro"/>
</dbReference>
<feature type="transmembrane region" description="Helical" evidence="7">
    <location>
        <begin position="100"/>
        <end position="122"/>
    </location>
</feature>
<evidence type="ECO:0000256" key="2">
    <source>
        <dbReference type="ARBA" id="ARBA00022448"/>
    </source>
</evidence>
<gene>
    <name evidence="8" type="ordered locus">Pcal_1558</name>
</gene>
<evidence type="ECO:0000313" key="8">
    <source>
        <dbReference type="EMBL" id="ABO08976.1"/>
    </source>
</evidence>
<comment type="subcellular location">
    <subcellularLocation>
        <location evidence="1">Cell membrane</location>
        <topology evidence="1">Multi-pass membrane protein</topology>
    </subcellularLocation>
</comment>
<proteinExistence type="predicted"/>
<dbReference type="OrthoDB" id="30946at2157"/>
<dbReference type="EMBL" id="CP000561">
    <property type="protein sequence ID" value="ABO08976.1"/>
    <property type="molecule type" value="Genomic_DNA"/>
</dbReference>
<feature type="transmembrane region" description="Helical" evidence="7">
    <location>
        <begin position="6"/>
        <end position="26"/>
    </location>
</feature>
<dbReference type="PANTHER" id="PTHR34229:SF1">
    <property type="entry name" value="METAL TRANSPORT PROTEIN HI_1621-RELATED"/>
    <property type="match status" value="1"/>
</dbReference>
<organism evidence="8 9">
    <name type="scientific">Pyrobaculum calidifontis (strain DSM 21063 / JCM 11548 / VA1)</name>
    <dbReference type="NCBI Taxonomy" id="410359"/>
    <lineage>
        <taxon>Archaea</taxon>
        <taxon>Thermoproteota</taxon>
        <taxon>Thermoprotei</taxon>
        <taxon>Thermoproteales</taxon>
        <taxon>Thermoproteaceae</taxon>
        <taxon>Pyrobaculum</taxon>
    </lineage>
</organism>
<dbReference type="KEGG" id="pcl:Pcal_1558"/>
<evidence type="ECO:0000256" key="1">
    <source>
        <dbReference type="ARBA" id="ARBA00004651"/>
    </source>
</evidence>
<evidence type="ECO:0000313" key="9">
    <source>
        <dbReference type="Proteomes" id="UP000001431"/>
    </source>
</evidence>
<feature type="transmembrane region" description="Helical" evidence="7">
    <location>
        <begin position="170"/>
        <end position="191"/>
    </location>
</feature>
<keyword evidence="9" id="KW-1185">Reference proteome</keyword>
<evidence type="ECO:0000256" key="6">
    <source>
        <dbReference type="ARBA" id="ARBA00023136"/>
    </source>
</evidence>
<keyword evidence="4 7" id="KW-0812">Transmembrane</keyword>